<feature type="compositionally biased region" description="Polar residues" evidence="1">
    <location>
        <begin position="13"/>
        <end position="38"/>
    </location>
</feature>
<feature type="compositionally biased region" description="Basic residues" evidence="1">
    <location>
        <begin position="1"/>
        <end position="12"/>
    </location>
</feature>
<dbReference type="EMBL" id="MIGC01005450">
    <property type="protein sequence ID" value="PHJ16939.1"/>
    <property type="molecule type" value="Genomic_DNA"/>
</dbReference>
<dbReference type="GeneID" id="94432575"/>
<evidence type="ECO:0000313" key="2">
    <source>
        <dbReference type="EMBL" id="PHJ16939.1"/>
    </source>
</evidence>
<evidence type="ECO:0000256" key="1">
    <source>
        <dbReference type="SAM" id="MobiDB-lite"/>
    </source>
</evidence>
<feature type="compositionally biased region" description="Polar residues" evidence="1">
    <location>
        <begin position="100"/>
        <end position="109"/>
    </location>
</feature>
<gene>
    <name evidence="2" type="ORF">CSUI_009248</name>
</gene>
<reference evidence="2 3" key="1">
    <citation type="journal article" date="2017" name="Int. J. Parasitol.">
        <title>The genome of the protozoan parasite Cystoisospora suis and a reverse vaccinology approach to identify vaccine candidates.</title>
        <authorList>
            <person name="Palmieri N."/>
            <person name="Shrestha A."/>
            <person name="Ruttkowski B."/>
            <person name="Beck T."/>
            <person name="Vogl C."/>
            <person name="Tomley F."/>
            <person name="Blake D.P."/>
            <person name="Joachim A."/>
        </authorList>
    </citation>
    <scope>NUCLEOTIDE SEQUENCE [LARGE SCALE GENOMIC DNA]</scope>
    <source>
        <strain evidence="2 3">Wien I</strain>
    </source>
</reference>
<dbReference type="OrthoDB" id="10594103at2759"/>
<protein>
    <submittedName>
        <fullName evidence="2">Uncharacterized protein</fullName>
    </submittedName>
</protein>
<comment type="caution">
    <text evidence="2">The sequence shown here is derived from an EMBL/GenBank/DDBJ whole genome shotgun (WGS) entry which is preliminary data.</text>
</comment>
<accession>A0A2C6KIK2</accession>
<dbReference type="Proteomes" id="UP000221165">
    <property type="component" value="Unassembled WGS sequence"/>
</dbReference>
<organism evidence="2 3">
    <name type="scientific">Cystoisospora suis</name>
    <dbReference type="NCBI Taxonomy" id="483139"/>
    <lineage>
        <taxon>Eukaryota</taxon>
        <taxon>Sar</taxon>
        <taxon>Alveolata</taxon>
        <taxon>Apicomplexa</taxon>
        <taxon>Conoidasida</taxon>
        <taxon>Coccidia</taxon>
        <taxon>Eucoccidiorida</taxon>
        <taxon>Eimeriorina</taxon>
        <taxon>Sarcocystidae</taxon>
        <taxon>Cystoisospora</taxon>
    </lineage>
</organism>
<feature type="region of interest" description="Disordered" evidence="1">
    <location>
        <begin position="70"/>
        <end position="141"/>
    </location>
</feature>
<feature type="region of interest" description="Disordered" evidence="1">
    <location>
        <begin position="1"/>
        <end position="52"/>
    </location>
</feature>
<feature type="compositionally biased region" description="Basic residues" evidence="1">
    <location>
        <begin position="71"/>
        <end position="82"/>
    </location>
</feature>
<feature type="compositionally biased region" description="Basic residues" evidence="1">
    <location>
        <begin position="89"/>
        <end position="99"/>
    </location>
</feature>
<dbReference type="VEuPathDB" id="ToxoDB:CSUI_009248"/>
<name>A0A2C6KIK2_9APIC</name>
<sequence length="141" mass="15877">MKMTKKRARKVTSKATSREPSPTEQCASTSPGNAPRSQRTCDEKLTADGPSQTMKEAINAYMEQRFLSKFAPKRARDRRLRCTKAQQEHRHRQHLRITNRKSTASSAGQASRPPHPYSKSSAPVAWGPTQALEELVPDFSR</sequence>
<dbReference type="RefSeq" id="XP_067918664.1">
    <property type="nucleotide sequence ID" value="XM_068069364.1"/>
</dbReference>
<dbReference type="AlphaFoldDB" id="A0A2C6KIK2"/>
<keyword evidence="3" id="KW-1185">Reference proteome</keyword>
<evidence type="ECO:0000313" key="3">
    <source>
        <dbReference type="Proteomes" id="UP000221165"/>
    </source>
</evidence>
<proteinExistence type="predicted"/>